<dbReference type="InterPro" id="IPR001647">
    <property type="entry name" value="HTH_TetR"/>
</dbReference>
<dbReference type="EMBL" id="CP071090">
    <property type="protein sequence ID" value="QSQ22633.1"/>
    <property type="molecule type" value="Genomic_DNA"/>
</dbReference>
<feature type="DNA-binding region" description="H-T-H motif" evidence="4">
    <location>
        <begin position="42"/>
        <end position="61"/>
    </location>
</feature>
<keyword evidence="3" id="KW-0804">Transcription</keyword>
<feature type="domain" description="HTH tetR-type" evidence="5">
    <location>
        <begin position="19"/>
        <end position="79"/>
    </location>
</feature>
<dbReference type="InterPro" id="IPR009057">
    <property type="entry name" value="Homeodomain-like_sf"/>
</dbReference>
<dbReference type="Gene3D" id="1.10.357.10">
    <property type="entry name" value="Tetracycline Repressor, domain 2"/>
    <property type="match status" value="1"/>
</dbReference>
<dbReference type="PANTHER" id="PTHR30055">
    <property type="entry name" value="HTH-TYPE TRANSCRIPTIONAL REGULATOR RUTR"/>
    <property type="match status" value="1"/>
</dbReference>
<keyword evidence="7" id="KW-1185">Reference proteome</keyword>
<evidence type="ECO:0000256" key="3">
    <source>
        <dbReference type="ARBA" id="ARBA00023163"/>
    </source>
</evidence>
<gene>
    <name evidence="6" type="ORF">JY651_47295</name>
</gene>
<keyword evidence="2 4" id="KW-0238">DNA-binding</keyword>
<name>A0ABX7NVZ0_9BACT</name>
<dbReference type="InterPro" id="IPR036271">
    <property type="entry name" value="Tet_transcr_reg_TetR-rel_C_sf"/>
</dbReference>
<evidence type="ECO:0000256" key="4">
    <source>
        <dbReference type="PROSITE-ProRule" id="PRU00335"/>
    </source>
</evidence>
<dbReference type="SUPFAM" id="SSF48498">
    <property type="entry name" value="Tetracyclin repressor-like, C-terminal domain"/>
    <property type="match status" value="1"/>
</dbReference>
<accession>A0ABX7NVZ0</accession>
<sequence>MTARGKKSAPKARRTYHHGDLRQALVNATLELIAREDAGAVSLREVARQAGVSAAAPYHHFRDKNALLAAVAEEGFRALNGRMDEEFARGQGAGPTEVLRLLARCYVRFAIEHPAHYRVMFREEWNDEEKYPSTHAEGMRAFQRLLEWAGAVRVAQGASNDAEILALTTWSWVHGLASLWNEGPLRKKTGADSIEPLLERSLDLFMQLVSAAPAPKRAPRGG</sequence>
<keyword evidence="1" id="KW-0805">Transcription regulation</keyword>
<evidence type="ECO:0000259" key="5">
    <source>
        <dbReference type="PROSITE" id="PS50977"/>
    </source>
</evidence>
<evidence type="ECO:0000256" key="2">
    <source>
        <dbReference type="ARBA" id="ARBA00023125"/>
    </source>
</evidence>
<dbReference type="PROSITE" id="PS50977">
    <property type="entry name" value="HTH_TETR_2"/>
    <property type="match status" value="1"/>
</dbReference>
<evidence type="ECO:0000313" key="7">
    <source>
        <dbReference type="Proteomes" id="UP000662747"/>
    </source>
</evidence>
<dbReference type="Pfam" id="PF00440">
    <property type="entry name" value="TetR_N"/>
    <property type="match status" value="1"/>
</dbReference>
<dbReference type="Pfam" id="PF13305">
    <property type="entry name" value="TetR_C_33"/>
    <property type="match status" value="1"/>
</dbReference>
<organism evidence="6 7">
    <name type="scientific">Pyxidicoccus parkwayensis</name>
    <dbReference type="NCBI Taxonomy" id="2813578"/>
    <lineage>
        <taxon>Bacteria</taxon>
        <taxon>Pseudomonadati</taxon>
        <taxon>Myxococcota</taxon>
        <taxon>Myxococcia</taxon>
        <taxon>Myxococcales</taxon>
        <taxon>Cystobacterineae</taxon>
        <taxon>Myxococcaceae</taxon>
        <taxon>Pyxidicoccus</taxon>
    </lineage>
</organism>
<protein>
    <submittedName>
        <fullName evidence="6">TetR/AcrR family transcriptional regulator</fullName>
    </submittedName>
</protein>
<dbReference type="PANTHER" id="PTHR30055:SF220">
    <property type="entry name" value="TETR-FAMILY REGULATORY PROTEIN"/>
    <property type="match status" value="1"/>
</dbReference>
<reference evidence="6 7" key="1">
    <citation type="submission" date="2021-02" db="EMBL/GenBank/DDBJ databases">
        <title>De Novo genome assembly of isolated myxobacteria.</title>
        <authorList>
            <person name="Stevens D.C."/>
        </authorList>
    </citation>
    <scope>NUCLEOTIDE SEQUENCE [LARGE SCALE GENOMIC DNA]</scope>
    <source>
        <strain evidence="7">SCPEA02</strain>
    </source>
</reference>
<dbReference type="PRINTS" id="PR00455">
    <property type="entry name" value="HTHTETR"/>
</dbReference>
<proteinExistence type="predicted"/>
<dbReference type="InterPro" id="IPR050109">
    <property type="entry name" value="HTH-type_TetR-like_transc_reg"/>
</dbReference>
<dbReference type="RefSeq" id="WP_206724208.1">
    <property type="nucleotide sequence ID" value="NZ_CP071090.1"/>
</dbReference>
<evidence type="ECO:0000256" key="1">
    <source>
        <dbReference type="ARBA" id="ARBA00023015"/>
    </source>
</evidence>
<evidence type="ECO:0000313" key="6">
    <source>
        <dbReference type="EMBL" id="QSQ22633.1"/>
    </source>
</evidence>
<dbReference type="InterPro" id="IPR025996">
    <property type="entry name" value="MT1864/Rv1816-like_C"/>
</dbReference>
<dbReference type="Proteomes" id="UP000662747">
    <property type="component" value="Chromosome"/>
</dbReference>
<dbReference type="SUPFAM" id="SSF46689">
    <property type="entry name" value="Homeodomain-like"/>
    <property type="match status" value="1"/>
</dbReference>